<sequence>MVLQLAVQGLATGAGYALFAIGLILIHQATQTLNFAHGAMAVVGVFVGLNLVTKAGWNVVLACVAGVLVSGALGAASYVFVLGPLARRTGSRSLHAHLAAMLVTLGLLYILQSGTLNIFGSEVYRFPDLFGSTEWHIGDANVPSSHVGAMICTACLLVPTLIFIRRARWGLAMRAANEKPEAAVLMGVETRILYPAIWGIGSAIAALAGILIAPVSFVQVNMMDSTLIAALAAATVGGLSSLTGAVAGAVLLGVVQSYAAYGLGANTATIVTFLIIFVMLLLRPTGIVAERRAREL</sequence>
<dbReference type="CDD" id="cd06582">
    <property type="entry name" value="TM_PBP1_LivH_like"/>
    <property type="match status" value="1"/>
</dbReference>
<comment type="subcellular location">
    <subcellularLocation>
        <location evidence="1">Cell membrane</location>
        <topology evidence="1">Multi-pass membrane protein</topology>
    </subcellularLocation>
</comment>
<proteinExistence type="inferred from homology"/>
<evidence type="ECO:0000256" key="3">
    <source>
        <dbReference type="ARBA" id="ARBA00022475"/>
    </source>
</evidence>
<keyword evidence="4 9" id="KW-0812">Transmembrane</keyword>
<dbReference type="GO" id="GO:0005886">
    <property type="term" value="C:plasma membrane"/>
    <property type="evidence" value="ECO:0007669"/>
    <property type="project" value="UniProtKB-SubCell"/>
</dbReference>
<gene>
    <name evidence="10" type="ORF">F8568_014880</name>
</gene>
<evidence type="ECO:0000313" key="10">
    <source>
        <dbReference type="EMBL" id="MWA01638.1"/>
    </source>
</evidence>
<evidence type="ECO:0000256" key="8">
    <source>
        <dbReference type="ARBA" id="ARBA00037998"/>
    </source>
</evidence>
<keyword evidence="6 9" id="KW-1133">Transmembrane helix</keyword>
<evidence type="ECO:0000256" key="9">
    <source>
        <dbReference type="SAM" id="Phobius"/>
    </source>
</evidence>
<keyword evidence="3" id="KW-1003">Cell membrane</keyword>
<evidence type="ECO:0000256" key="1">
    <source>
        <dbReference type="ARBA" id="ARBA00004651"/>
    </source>
</evidence>
<protein>
    <recommendedName>
        <fullName evidence="12">Branched-chain amino acid ABC transporter permease</fullName>
    </recommendedName>
</protein>
<feature type="transmembrane region" description="Helical" evidence="9">
    <location>
        <begin position="6"/>
        <end position="26"/>
    </location>
</feature>
<feature type="transmembrane region" description="Helical" evidence="9">
    <location>
        <begin position="192"/>
        <end position="215"/>
    </location>
</feature>
<feature type="transmembrane region" description="Helical" evidence="9">
    <location>
        <begin position="59"/>
        <end position="82"/>
    </location>
</feature>
<dbReference type="PANTHER" id="PTHR11795">
    <property type="entry name" value="BRANCHED-CHAIN AMINO ACID TRANSPORT SYSTEM PERMEASE PROTEIN LIVH"/>
    <property type="match status" value="1"/>
</dbReference>
<dbReference type="EMBL" id="WBMS02000010">
    <property type="protein sequence ID" value="MWA01638.1"/>
    <property type="molecule type" value="Genomic_DNA"/>
</dbReference>
<evidence type="ECO:0000313" key="11">
    <source>
        <dbReference type="Proteomes" id="UP000462055"/>
    </source>
</evidence>
<evidence type="ECO:0008006" key="12">
    <source>
        <dbReference type="Google" id="ProtNLM"/>
    </source>
</evidence>
<name>A0A6I4M669_9ACTN</name>
<feature type="transmembrane region" description="Helical" evidence="9">
    <location>
        <begin position="33"/>
        <end position="53"/>
    </location>
</feature>
<reference evidence="10" key="1">
    <citation type="submission" date="2019-12" db="EMBL/GenBank/DDBJ databases">
        <title>Actinomadura physcomitrii sp. nov., a novel actinomycete isolated from moss [Physcomitrium sphaericum (Ludw) Fuernr].</title>
        <authorList>
            <person name="Zhuang X."/>
        </authorList>
    </citation>
    <scope>NUCLEOTIDE SEQUENCE [LARGE SCALE GENOMIC DNA]</scope>
    <source>
        <strain evidence="10">LD22</strain>
    </source>
</reference>
<accession>A0A6I4M669</accession>
<evidence type="ECO:0000256" key="4">
    <source>
        <dbReference type="ARBA" id="ARBA00022692"/>
    </source>
</evidence>
<evidence type="ECO:0000256" key="5">
    <source>
        <dbReference type="ARBA" id="ARBA00022970"/>
    </source>
</evidence>
<evidence type="ECO:0000256" key="6">
    <source>
        <dbReference type="ARBA" id="ARBA00022989"/>
    </source>
</evidence>
<dbReference type="InterPro" id="IPR052157">
    <property type="entry name" value="BCAA_transport_permease"/>
</dbReference>
<dbReference type="Proteomes" id="UP000462055">
    <property type="component" value="Unassembled WGS sequence"/>
</dbReference>
<dbReference type="InterPro" id="IPR001851">
    <property type="entry name" value="ABC_transp_permease"/>
</dbReference>
<feature type="transmembrane region" description="Helical" evidence="9">
    <location>
        <begin position="227"/>
        <end position="252"/>
    </location>
</feature>
<comment type="caution">
    <text evidence="10">The sequence shown here is derived from an EMBL/GenBank/DDBJ whole genome shotgun (WGS) entry which is preliminary data.</text>
</comment>
<organism evidence="10 11">
    <name type="scientific">Actinomadura physcomitrii</name>
    <dbReference type="NCBI Taxonomy" id="2650748"/>
    <lineage>
        <taxon>Bacteria</taxon>
        <taxon>Bacillati</taxon>
        <taxon>Actinomycetota</taxon>
        <taxon>Actinomycetes</taxon>
        <taxon>Streptosporangiales</taxon>
        <taxon>Thermomonosporaceae</taxon>
        <taxon>Actinomadura</taxon>
    </lineage>
</organism>
<feature type="transmembrane region" description="Helical" evidence="9">
    <location>
        <begin position="258"/>
        <end position="282"/>
    </location>
</feature>
<dbReference type="AlphaFoldDB" id="A0A6I4M669"/>
<keyword evidence="11" id="KW-1185">Reference proteome</keyword>
<dbReference type="PANTHER" id="PTHR11795:SF451">
    <property type="entry name" value="ABC TRANSPORTER PERMEASE PROTEIN"/>
    <property type="match status" value="1"/>
</dbReference>
<dbReference type="GO" id="GO:0022857">
    <property type="term" value="F:transmembrane transporter activity"/>
    <property type="evidence" value="ECO:0007669"/>
    <property type="project" value="InterPro"/>
</dbReference>
<dbReference type="Pfam" id="PF02653">
    <property type="entry name" value="BPD_transp_2"/>
    <property type="match status" value="1"/>
</dbReference>
<dbReference type="GO" id="GO:0006865">
    <property type="term" value="P:amino acid transport"/>
    <property type="evidence" value="ECO:0007669"/>
    <property type="project" value="UniProtKB-KW"/>
</dbReference>
<keyword evidence="7 9" id="KW-0472">Membrane</keyword>
<keyword evidence="2" id="KW-0813">Transport</keyword>
<keyword evidence="5" id="KW-0029">Amino-acid transport</keyword>
<feature type="transmembrane region" description="Helical" evidence="9">
    <location>
        <begin position="94"/>
        <end position="111"/>
    </location>
</feature>
<comment type="similarity">
    <text evidence="8">Belongs to the binding-protein-dependent transport system permease family. LivHM subfamily.</text>
</comment>
<evidence type="ECO:0000256" key="7">
    <source>
        <dbReference type="ARBA" id="ARBA00023136"/>
    </source>
</evidence>
<evidence type="ECO:0000256" key="2">
    <source>
        <dbReference type="ARBA" id="ARBA00022448"/>
    </source>
</evidence>